<evidence type="ECO:0000313" key="8">
    <source>
        <dbReference type="Proteomes" id="UP001205612"/>
    </source>
</evidence>
<evidence type="ECO:0000256" key="3">
    <source>
        <dbReference type="ARBA" id="ARBA00022692"/>
    </source>
</evidence>
<evidence type="ECO:0000256" key="4">
    <source>
        <dbReference type="ARBA" id="ARBA00022989"/>
    </source>
</evidence>
<feature type="transmembrane region" description="Helical" evidence="6">
    <location>
        <begin position="221"/>
        <end position="239"/>
    </location>
</feature>
<feature type="transmembrane region" description="Helical" evidence="6">
    <location>
        <begin position="6"/>
        <end position="34"/>
    </location>
</feature>
<sequence length="270" mass="27157">MDVVVLLGIGLLTGLTTVAFGFGGGFVTVPVVVWADSALGPEAMRVATATSALVMVVNAGFATAVTPRRVLAALRGSGPLLPLLAVGAFAGALAARLAPAGLAHWAFVGYVVLTVADVLLRPGFLRPRHGDAPHEEWSTPRPLPAFLGAPVGAVAAFLGVGGSVMTVPAMRRAGHSMGVATALANPLTLAVSLPAAAVCLVSVSAPAAGDARGQLVGLVDVRSAVALLAGALPVIALLRRRPPRIPDRVHAWGYVGLLVVVAVAMTVVVP</sequence>
<proteinExistence type="inferred from homology"/>
<dbReference type="InterPro" id="IPR002781">
    <property type="entry name" value="TM_pro_TauE-like"/>
</dbReference>
<evidence type="ECO:0000313" key="7">
    <source>
        <dbReference type="EMBL" id="MCS0599790.1"/>
    </source>
</evidence>
<keyword evidence="8" id="KW-1185">Reference proteome</keyword>
<feature type="transmembrane region" description="Helical" evidence="6">
    <location>
        <begin position="251"/>
        <end position="269"/>
    </location>
</feature>
<accession>A0ABT2AV56</accession>
<feature type="transmembrane region" description="Helical" evidence="6">
    <location>
        <begin position="46"/>
        <end position="67"/>
    </location>
</feature>
<dbReference type="RefSeq" id="WP_258776005.1">
    <property type="nucleotide sequence ID" value="NZ_JANUGP010000001.1"/>
</dbReference>
<evidence type="ECO:0000256" key="6">
    <source>
        <dbReference type="RuleBase" id="RU363041"/>
    </source>
</evidence>
<keyword evidence="5 6" id="KW-0472">Membrane</keyword>
<evidence type="ECO:0000256" key="1">
    <source>
        <dbReference type="ARBA" id="ARBA00004141"/>
    </source>
</evidence>
<dbReference type="PANTHER" id="PTHR43701">
    <property type="entry name" value="MEMBRANE TRANSPORTER PROTEIN MJ0441-RELATED"/>
    <property type="match status" value="1"/>
</dbReference>
<feature type="transmembrane region" description="Helical" evidence="6">
    <location>
        <begin position="145"/>
        <end position="167"/>
    </location>
</feature>
<comment type="subcellular location">
    <subcellularLocation>
        <location evidence="6">Cell membrane</location>
        <topology evidence="6">Multi-pass membrane protein</topology>
    </subcellularLocation>
    <subcellularLocation>
        <location evidence="1">Membrane</location>
        <topology evidence="1">Multi-pass membrane protein</topology>
    </subcellularLocation>
</comment>
<dbReference type="Proteomes" id="UP001205612">
    <property type="component" value="Unassembled WGS sequence"/>
</dbReference>
<evidence type="ECO:0000256" key="2">
    <source>
        <dbReference type="ARBA" id="ARBA00009142"/>
    </source>
</evidence>
<dbReference type="Pfam" id="PF01925">
    <property type="entry name" value="TauE"/>
    <property type="match status" value="1"/>
</dbReference>
<feature type="transmembrane region" description="Helical" evidence="6">
    <location>
        <begin position="79"/>
        <end position="98"/>
    </location>
</feature>
<protein>
    <recommendedName>
        <fullName evidence="6">Probable membrane transporter protein</fullName>
    </recommendedName>
</protein>
<organism evidence="7 8">
    <name type="scientific">Streptomyces pyxinicus</name>
    <dbReference type="NCBI Taxonomy" id="2970331"/>
    <lineage>
        <taxon>Bacteria</taxon>
        <taxon>Bacillati</taxon>
        <taxon>Actinomycetota</taxon>
        <taxon>Actinomycetes</taxon>
        <taxon>Kitasatosporales</taxon>
        <taxon>Streptomycetaceae</taxon>
        <taxon>Streptomyces</taxon>
    </lineage>
</organism>
<reference evidence="7 8" key="1">
    <citation type="submission" date="2022-08" db="EMBL/GenBank/DDBJ databases">
        <authorList>
            <person name="Somphong A."/>
            <person name="Phongsopitanun W."/>
        </authorList>
    </citation>
    <scope>NUCLEOTIDE SEQUENCE [LARGE SCALE GENOMIC DNA]</scope>
    <source>
        <strain evidence="7 8">LP11</strain>
    </source>
</reference>
<comment type="caution">
    <text evidence="7">The sequence shown here is derived from an EMBL/GenBank/DDBJ whole genome shotgun (WGS) entry which is preliminary data.</text>
</comment>
<keyword evidence="6" id="KW-1003">Cell membrane</keyword>
<keyword evidence="4 6" id="KW-1133">Transmembrane helix</keyword>
<dbReference type="EMBL" id="JANUGP010000001">
    <property type="protein sequence ID" value="MCS0599790.1"/>
    <property type="molecule type" value="Genomic_DNA"/>
</dbReference>
<feature type="transmembrane region" description="Helical" evidence="6">
    <location>
        <begin position="187"/>
        <end position="209"/>
    </location>
</feature>
<gene>
    <name evidence="7" type="ORF">NX794_00825</name>
</gene>
<evidence type="ECO:0000256" key="5">
    <source>
        <dbReference type="ARBA" id="ARBA00023136"/>
    </source>
</evidence>
<dbReference type="InterPro" id="IPR051598">
    <property type="entry name" value="TSUP/Inactive_protease-like"/>
</dbReference>
<name>A0ABT2AV56_9ACTN</name>
<comment type="similarity">
    <text evidence="2 6">Belongs to the 4-toluene sulfonate uptake permease (TSUP) (TC 2.A.102) family.</text>
</comment>
<keyword evidence="3 6" id="KW-0812">Transmembrane</keyword>
<dbReference type="PANTHER" id="PTHR43701:SF2">
    <property type="entry name" value="MEMBRANE TRANSPORTER PROTEIN YJNA-RELATED"/>
    <property type="match status" value="1"/>
</dbReference>